<dbReference type="AlphaFoldDB" id="A0A0M0JIT6"/>
<accession>A0A0M0JIT6</accession>
<dbReference type="EMBL" id="JWZX01002876">
    <property type="protein sequence ID" value="KOO26252.1"/>
    <property type="molecule type" value="Genomic_DNA"/>
</dbReference>
<evidence type="ECO:0000313" key="2">
    <source>
        <dbReference type="EMBL" id="KOO26252.1"/>
    </source>
</evidence>
<comment type="caution">
    <text evidence="2">The sequence shown here is derived from an EMBL/GenBank/DDBJ whole genome shotgun (WGS) entry which is preliminary data.</text>
</comment>
<evidence type="ECO:0000313" key="3">
    <source>
        <dbReference type="Proteomes" id="UP000037460"/>
    </source>
</evidence>
<feature type="region of interest" description="Disordered" evidence="1">
    <location>
        <begin position="186"/>
        <end position="213"/>
    </location>
</feature>
<dbReference type="Proteomes" id="UP000037460">
    <property type="component" value="Unassembled WGS sequence"/>
</dbReference>
<evidence type="ECO:0000256" key="1">
    <source>
        <dbReference type="SAM" id="MobiDB-lite"/>
    </source>
</evidence>
<protein>
    <submittedName>
        <fullName evidence="2">Uncharacterized protein</fullName>
    </submittedName>
</protein>
<organism evidence="2 3">
    <name type="scientific">Chrysochromulina tobinii</name>
    <dbReference type="NCBI Taxonomy" id="1460289"/>
    <lineage>
        <taxon>Eukaryota</taxon>
        <taxon>Haptista</taxon>
        <taxon>Haptophyta</taxon>
        <taxon>Prymnesiophyceae</taxon>
        <taxon>Prymnesiales</taxon>
        <taxon>Chrysochromulinaceae</taxon>
        <taxon>Chrysochromulina</taxon>
    </lineage>
</organism>
<proteinExistence type="predicted"/>
<reference evidence="3" key="1">
    <citation type="journal article" date="2015" name="PLoS Genet.">
        <title>Genome Sequence and Transcriptome Analyses of Chrysochromulina tobin: Metabolic Tools for Enhanced Algal Fitness in the Prominent Order Prymnesiales (Haptophyceae).</title>
        <authorList>
            <person name="Hovde B.T."/>
            <person name="Deodato C.R."/>
            <person name="Hunsperger H.M."/>
            <person name="Ryken S.A."/>
            <person name="Yost W."/>
            <person name="Jha R.K."/>
            <person name="Patterson J."/>
            <person name="Monnat R.J. Jr."/>
            <person name="Barlow S.B."/>
            <person name="Starkenburg S.R."/>
            <person name="Cattolico R.A."/>
        </authorList>
    </citation>
    <scope>NUCLEOTIDE SEQUENCE</scope>
    <source>
        <strain evidence="3">CCMP291</strain>
    </source>
</reference>
<sequence>MHTRGRCTRLGFQAHSELAGPNCTRVVAQSSGPSVPVSSAADIIVAGCAKNLAHHKAPFVWLLGRTLQFATTLIVYEDGSTDATRASLLQFAATSRQPANTPTTIRFIFADAIGAFFDGDDKRERKLALCRHTLLHEALEQSRASGSLGIGSAFLVALDLDCTPPQLESIRAAVARMLPPWLMTNVADGSSDGSRSQHGQQHDGRRGSSSSASAEFRVADATAATADDDDDVLVEAALPASVAAPPYAWDAWDVLSAGPAVGADYYDHSALRAPVLSPHFAFDCWYDLRNVVRYGNCVEHQLTLAVGAPIVPVESAFNGLAVYRLAAIARSGCGYVPYYRITPHSHIQPVVVRGACEHVAFHLCLRRARLRLGIDSSLPTGCWAGWRSKRVVPLMRVHVGANGTLERTFNPNSPKSTTRLLNMSSRMRTLHANLLKRAVTETIQAKERATSAARLWGRSPDADM</sequence>
<dbReference type="OrthoDB" id="9991317at2759"/>
<feature type="compositionally biased region" description="Polar residues" evidence="1">
    <location>
        <begin position="187"/>
        <end position="199"/>
    </location>
</feature>
<gene>
    <name evidence="2" type="ORF">Ctob_003553</name>
</gene>
<name>A0A0M0JIT6_9EUKA</name>
<keyword evidence="3" id="KW-1185">Reference proteome</keyword>